<comment type="caution">
    <text evidence="1">The sequence shown here is derived from an EMBL/GenBank/DDBJ whole genome shotgun (WGS) entry which is preliminary data.</text>
</comment>
<dbReference type="EMBL" id="JJRY01000003">
    <property type="protein sequence ID" value="KEF39507.1"/>
    <property type="molecule type" value="Genomic_DNA"/>
</dbReference>
<dbReference type="PATRIC" id="fig|1348973.3.peg.1249"/>
<dbReference type="Proteomes" id="UP000027936">
    <property type="component" value="Unassembled WGS sequence"/>
</dbReference>
<dbReference type="SUPFAM" id="SSF48452">
    <property type="entry name" value="TPR-like"/>
    <property type="match status" value="1"/>
</dbReference>
<name>A0A072NQI7_SCHAZ</name>
<organism evidence="1 2">
    <name type="scientific">Schinkia azotoformans MEV2011</name>
    <dbReference type="NCBI Taxonomy" id="1348973"/>
    <lineage>
        <taxon>Bacteria</taxon>
        <taxon>Bacillati</taxon>
        <taxon>Bacillota</taxon>
        <taxon>Bacilli</taxon>
        <taxon>Bacillales</taxon>
        <taxon>Bacillaceae</taxon>
        <taxon>Calidifontibacillus/Schinkia group</taxon>
        <taxon>Schinkia</taxon>
    </lineage>
</organism>
<reference evidence="1 2" key="1">
    <citation type="submission" date="2014-04" db="EMBL/GenBank/DDBJ databases">
        <title>Draft genome sequence of Bacillus azotoformans MEV2011, a (co-) denitrifying strain unable to grow in the presence of oxygen.</title>
        <authorList>
            <person name="Nielsen M."/>
            <person name="Schreiber L."/>
            <person name="Finster K."/>
            <person name="Schramm A."/>
        </authorList>
    </citation>
    <scope>NUCLEOTIDE SEQUENCE [LARGE SCALE GENOMIC DNA]</scope>
    <source>
        <strain evidence="1 2">MEV2011</strain>
    </source>
</reference>
<evidence type="ECO:0000313" key="2">
    <source>
        <dbReference type="Proteomes" id="UP000027936"/>
    </source>
</evidence>
<evidence type="ECO:0000313" key="1">
    <source>
        <dbReference type="EMBL" id="KEF39507.1"/>
    </source>
</evidence>
<accession>A0A072NQI7</accession>
<dbReference type="Pfam" id="PF14559">
    <property type="entry name" value="TPR_19"/>
    <property type="match status" value="1"/>
</dbReference>
<protein>
    <submittedName>
        <fullName evidence="1">Thioredoxin domain-containing protein</fullName>
    </submittedName>
</protein>
<dbReference type="AlphaFoldDB" id="A0A072NQI7"/>
<proteinExistence type="predicted"/>
<dbReference type="SUPFAM" id="SSF116965">
    <property type="entry name" value="Hypothetical protein MPN330"/>
    <property type="match status" value="1"/>
</dbReference>
<gene>
    <name evidence="1" type="ORF">M670_01276</name>
</gene>
<dbReference type="Gene3D" id="1.25.40.10">
    <property type="entry name" value="Tetratricopeptide repeat domain"/>
    <property type="match status" value="1"/>
</dbReference>
<sequence length="367" mass="42768">MVSLLYLVEELAKLMNNTNPKYWGEIMKKKKQRNNSKIIPFPNLEDRLLNNGMEALKEKRYKDALQFFNQFTAYNQSYPEVQVGIVVCLLELGLYEDAKEKCERLLQEDIGDYFNVMQIYITILIQLSEYDKVVTILEALFEEEKVPPEYAGELFHLLEFSRKSSNRLYGSSSQIESAVNIQALGHILENGNISEQLQAIQSLRKETTISEIMEVLKNVVGDRHTHPVIQSMVLQLMIEKGIHESVVIQKFDWTMKLDLDEVIEIFEHPFTIQVLNKLEDILIHENPTLFDAVKELWERFLFVLFPFQPKPLDLNVWAGALHKFGYQLFGIDISDEEIEDIYHVEINRINQACQQILEVEKLSMIGH</sequence>
<dbReference type="InterPro" id="IPR011990">
    <property type="entry name" value="TPR-like_helical_dom_sf"/>
</dbReference>